<comment type="subunit">
    <text evidence="8">Component of the Mediator complex, which is composed of MED1, MED4, MED6, MED7, MED8, MED9, MED10, MED11, MED12, MED13, MED13L, MED14, MED15, MED16, MED17, MED18, MED19, MED20, MED21, MED22, MED23, MED24, MED25, MED26, MED27, MED29, MED30, MED31, CCNC, CDK8 and CDC2L6/CDK11. The MED12, MED13, CCNC and CDK8 subunits form a distinct module termed the CDK8 module. Mediator containing the CDK8 module is less active than Mediator lacking this module in supporting transcriptional activation. Individual preparations of the Mediator complex lacking one or more distinct subunits have been variously termed ARC, CRSP, DRIP, PC2, SMCC and TRAP.</text>
</comment>
<feature type="compositionally biased region" description="Pro residues" evidence="9">
    <location>
        <begin position="1005"/>
        <end position="1016"/>
    </location>
</feature>
<evidence type="ECO:0000259" key="11">
    <source>
        <dbReference type="Pfam" id="PF18296"/>
    </source>
</evidence>
<evidence type="ECO:0000313" key="13">
    <source>
        <dbReference type="Proteomes" id="UP000233160"/>
    </source>
</evidence>
<dbReference type="GO" id="GO:0060261">
    <property type="term" value="P:positive regulation of transcription initiation by RNA polymerase II"/>
    <property type="evidence" value="ECO:0007669"/>
    <property type="project" value="Ensembl"/>
</dbReference>
<dbReference type="InterPro" id="IPR051139">
    <property type="entry name" value="Mediator_complx_sub13"/>
</dbReference>
<feature type="compositionally biased region" description="Polar residues" evidence="9">
    <location>
        <begin position="1572"/>
        <end position="1604"/>
    </location>
</feature>
<name>A0A2K6F636_PROCO</name>
<evidence type="ECO:0000259" key="10">
    <source>
        <dbReference type="Pfam" id="PF06333"/>
    </source>
</evidence>
<feature type="region of interest" description="Disordered" evidence="9">
    <location>
        <begin position="318"/>
        <end position="340"/>
    </location>
</feature>
<evidence type="ECO:0000256" key="7">
    <source>
        <dbReference type="ARBA" id="ARBA00023242"/>
    </source>
</evidence>
<sequence length="2172" mass="239247">TMSSSVPNGASLEDCHCNLFCLADLTGIKWKRYVWQGPTSAPILFPVTEEDPILSSFSRCLKADVLGVWRRDQRPGRRELWIFWWGEDPSFADLIHHDLSEEEDGVWENGLSYECRTLLFKAVHNLLERCLMNRNFVRIGKWFVKPYEKDEKPVNKSEHLSCSFTFFLHGDSNVCTSVEINQHQPVYLLSEEHITLAQQSNSPFQVILSPFGLNGTLTGQAFKMSDSATKKLIGEWKQFYPISRCLKEMSEEKQEDMDWEDDSLAAVEVLVAGVRMIYPACFVLVPQSDIPTPSSVGSSHCSTSCLGVHQVPASTRDPAMSSVTLTPPTSPEEVQTVDPQSAQKWVKFSSVSDGFNTDNTSHHGGKIPRKLANHVVDRVWQECNMNRAQNKRKYSASSSGLCEEEIADKVASWDFVEATQKTNCSCLRHKNLKPRNAGQQGQAASLGQQQQVLPKHKTNEKQEKSEKPQKRPLTPFHHRISVNDDVGMDTDSASQRLVIAAPDSQVRFSNIRTNDVAKTPQMHGTEMSNSPQPPPLSPHPCDVVDEGVTKTPSTPQSQHLYHQMPTPDPLIPSKPMEDRIDSMSQSFPPQFQDAVEPTVYVGTAVNLEEDEANIAWKYYKVPKKKDVEFLPPQLPSDKFKDDPVGPFGQESVTSVTELMVQCKKPLKVSDELVQQYQIKNQYLSAIASDAEQEPKIDPYAFVEGDEEFLFPDKKDRQNSEREPGKKHKVEDGTSSVTVLSHEEDAMSLFSPSIKQDAPRPASHARPPSTSLIYDSDLAVSYTDLDNLFNSDEDELTPGSKKSANGSDDKASCKESKTGNLDPLSCISTADLHKMYPTPPSLEQHIMGFSPMNMNNKEYGSMDTTPGGTVLEGNSSSIGAQFKIEVDEGFCSPKPSEIKDFSYVYKPENCQVLVGCSMFAPLKTLPSQYLPPIKLPEECIYRQSWTVGKLELLPSGPAMPFIKDGDGSNMDQEYGPAYTPQTHTSFGMPPSSAPPSNGGAGILPSPSTPRFPTPRTPRTPRGAGGPASAQGSVKYENSDLYSPASTPSTCRPLNSVEPATVPSIPEAHSLYVNLILSESVMNLFKDCNFDSCCICVCNMNIKGADVGVYIPDPTQEAQYRCTCGFSAVMNRKFGNSSGLFLEDELDIIGRNTDCGKEAEKRFEALRATSAEHVNGGLKESEKLPDDLILLLQDQCTNLFSPFGAADQDPFPKSGVINNWVRVEERDCCNDCYLALEHGRQFMDNMSGGKVDEALVKSSCLHPWSKRNDVSMQCSQDILRMLLSLQPVLQDAIQKKRTVRPWGVQGPLTWQQFHKMAGRGSYGTDESPEPLPIPTFLLGYDYDFLVLSPFALPYWERLMLEPYGSQRDIAYVVLCPENEALLNGAKSFFRDLAAIYESCRLGQHRPISRLLTDGIMRVGSTASKKLSEKLVAEWFSQAADGNNEAFSKLKLYAQVCRYDLGPYLASQSLDSSLLSQPNLVAPTSQSLITPPQMTNTGNANTPSATLAPAASSTMTMTSGVAVSTSVATANSTLTTASTSSSSSSNLNSGVSSNKLPSFPPFGSMSSNAAGSMSTQASTVQNGQMGGQQSSALQTAGISGESSSLPTQPHPDVSESTMDRDKVGIPTDGDSHAVTYPPAIVVYIIDPFTYENKDESTNSSNVWTLGLLRCFLEMVQTLPPHIKSTVSVQIIPCQYLLQPVKHEDREIYTQHLKSLAFSAFTQCRRPLPTSTNVKTLTGFGPGLAMETALRSPDRPECIRLYTPPFILAPVKDKQTELGETFGEAGQKYNVLFVGYCLSHDQRWILASCTDLYGELLETCIINIDVPNRARRKKGSARRFGLQKLWEWCLGLVQMSSLPWRVVIGRLGRIGHGELKDWSCLLSRRNLQSLSKRLKDMCRMCGISAADSPSILSACLVAMEPQGSFVIMPDSVSTGSVFGRSTTLNMQTSQLNTPQDTSCTHILVFPTSASVQVASATYTTENLDLAFNPNNDGADGMVIFDLLDTGDDLDPDIINILPASPTGSPVHSPGSHYPHGGDAGKGQGTDRLLSTESHDEVTNILQQPLALGYFVSTAKAGPLPDWFWSACPQAQYQCPLFLKASLHLHVPSVQSDELLHSKHSHPLDSNQTSDVLRFVLEQYNALSWLTCDPAIQDRRSCLPIHFVVLNQLYNFIMNML</sequence>
<dbReference type="STRING" id="379532.ENSPCOP00000009408"/>
<dbReference type="GO" id="GO:0005654">
    <property type="term" value="C:nucleoplasm"/>
    <property type="evidence" value="ECO:0007669"/>
    <property type="project" value="Ensembl"/>
</dbReference>
<dbReference type="GO" id="GO:0003713">
    <property type="term" value="F:transcription coactivator activity"/>
    <property type="evidence" value="ECO:0007669"/>
    <property type="project" value="Ensembl"/>
</dbReference>
<dbReference type="Pfam" id="PF06333">
    <property type="entry name" value="Med13_C"/>
    <property type="match status" value="1"/>
</dbReference>
<dbReference type="GO" id="GO:0070328">
    <property type="term" value="P:triglyceride homeostasis"/>
    <property type="evidence" value="ECO:0007669"/>
    <property type="project" value="Ensembl"/>
</dbReference>
<evidence type="ECO:0000313" key="12">
    <source>
        <dbReference type="Ensembl" id="ENSPCOP00000009408.1"/>
    </source>
</evidence>
<evidence type="ECO:0000256" key="4">
    <source>
        <dbReference type="ARBA" id="ARBA00023015"/>
    </source>
</evidence>
<evidence type="ECO:0000256" key="2">
    <source>
        <dbReference type="ARBA" id="ARBA00009354"/>
    </source>
</evidence>
<dbReference type="Proteomes" id="UP000233160">
    <property type="component" value="Unassembled WGS sequence"/>
</dbReference>
<feature type="region of interest" description="Disordered" evidence="9">
    <location>
        <begin position="435"/>
        <end position="477"/>
    </location>
</feature>
<feature type="compositionally biased region" description="Low complexity" evidence="9">
    <location>
        <begin position="1560"/>
        <end position="1571"/>
    </location>
</feature>
<proteinExistence type="inferred from homology"/>
<dbReference type="GO" id="GO:0042632">
    <property type="term" value="P:cholesterol homeostasis"/>
    <property type="evidence" value="ECO:0007669"/>
    <property type="project" value="Ensembl"/>
</dbReference>
<feature type="compositionally biased region" description="Basic and acidic residues" evidence="9">
    <location>
        <begin position="457"/>
        <end position="469"/>
    </location>
</feature>
<feature type="region of interest" description="Disordered" evidence="9">
    <location>
        <begin position="1482"/>
        <end position="1508"/>
    </location>
</feature>
<evidence type="ECO:0000256" key="5">
    <source>
        <dbReference type="ARBA" id="ARBA00023159"/>
    </source>
</evidence>
<feature type="compositionally biased region" description="Low complexity" evidence="9">
    <location>
        <begin position="1496"/>
        <end position="1508"/>
    </location>
</feature>
<evidence type="ECO:0000256" key="6">
    <source>
        <dbReference type="ARBA" id="ARBA00023163"/>
    </source>
</evidence>
<dbReference type="Pfam" id="PF18296">
    <property type="entry name" value="MID_MedPIWI"/>
    <property type="match status" value="1"/>
</dbReference>
<dbReference type="GO" id="GO:0046966">
    <property type="term" value="F:nuclear thyroid hormone receptor binding"/>
    <property type="evidence" value="ECO:0007669"/>
    <property type="project" value="Ensembl"/>
</dbReference>
<feature type="region of interest" description="Disordered" evidence="9">
    <location>
        <begin position="788"/>
        <end position="817"/>
    </location>
</feature>
<feature type="region of interest" description="Disordered" evidence="9">
    <location>
        <begin position="750"/>
        <end position="770"/>
    </location>
</feature>
<dbReference type="GO" id="GO:0000122">
    <property type="term" value="P:negative regulation of transcription by RNA polymerase II"/>
    <property type="evidence" value="ECO:0007669"/>
    <property type="project" value="Ensembl"/>
</dbReference>
<evidence type="ECO:0000256" key="8">
    <source>
        <dbReference type="RuleBase" id="RU364134"/>
    </source>
</evidence>
<dbReference type="OMA" id="WWGEDPS"/>
<organism evidence="12 13">
    <name type="scientific">Propithecus coquereli</name>
    <name type="common">Coquerel's sifaka</name>
    <name type="synonym">Propithecus verreauxi coquereli</name>
    <dbReference type="NCBI Taxonomy" id="379532"/>
    <lineage>
        <taxon>Eukaryota</taxon>
        <taxon>Metazoa</taxon>
        <taxon>Chordata</taxon>
        <taxon>Craniata</taxon>
        <taxon>Vertebrata</taxon>
        <taxon>Euteleostomi</taxon>
        <taxon>Mammalia</taxon>
        <taxon>Eutheria</taxon>
        <taxon>Euarchontoglires</taxon>
        <taxon>Primates</taxon>
        <taxon>Strepsirrhini</taxon>
        <taxon>Lemuriformes</taxon>
        <taxon>Indriidae</taxon>
        <taxon>Propithecus</taxon>
    </lineage>
</organism>
<dbReference type="Ensembl" id="ENSPCOT00000019975.1">
    <property type="protein sequence ID" value="ENSPCOP00000009408.1"/>
    <property type="gene ID" value="ENSPCOG00000016066.1"/>
</dbReference>
<feature type="domain" description="MID" evidence="11">
    <location>
        <begin position="1365"/>
        <end position="1722"/>
    </location>
</feature>
<feature type="compositionally biased region" description="Low complexity" evidence="9">
    <location>
        <begin position="758"/>
        <end position="768"/>
    </location>
</feature>
<dbReference type="InterPro" id="IPR041285">
    <property type="entry name" value="MID_MedPIWI"/>
</dbReference>
<evidence type="ECO:0000256" key="3">
    <source>
        <dbReference type="ARBA" id="ARBA00022491"/>
    </source>
</evidence>
<keyword evidence="3 8" id="KW-0678">Repressor</keyword>
<evidence type="ECO:0000256" key="9">
    <source>
        <dbReference type="SAM" id="MobiDB-lite"/>
    </source>
</evidence>
<feature type="compositionally biased region" description="Low complexity" evidence="9">
    <location>
        <begin position="437"/>
        <end position="451"/>
    </location>
</feature>
<feature type="region of interest" description="Disordered" evidence="9">
    <location>
        <begin position="710"/>
        <end position="735"/>
    </location>
</feature>
<feature type="region of interest" description="Disordered" evidence="9">
    <location>
        <begin position="1555"/>
        <end position="1618"/>
    </location>
</feature>
<keyword evidence="5 8" id="KW-0010">Activator</keyword>
<feature type="compositionally biased region" description="Low complexity" evidence="9">
    <location>
        <begin position="986"/>
        <end position="996"/>
    </location>
</feature>
<evidence type="ECO:0000256" key="1">
    <source>
        <dbReference type="ARBA" id="ARBA00004123"/>
    </source>
</evidence>
<feature type="domain" description="Mediator complex subunit Med13 C-terminal" evidence="10">
    <location>
        <begin position="1758"/>
        <end position="2161"/>
    </location>
</feature>
<feature type="compositionally biased region" description="Basic and acidic residues" evidence="9">
    <location>
        <begin position="710"/>
        <end position="731"/>
    </location>
</feature>
<feature type="compositionally biased region" description="Polar residues" evidence="9">
    <location>
        <begin position="550"/>
        <end position="560"/>
    </location>
</feature>
<comment type="similarity">
    <text evidence="2 8">Belongs to the Mediator complex subunit 13 family.</text>
</comment>
<feature type="region of interest" description="Disordered" evidence="9">
    <location>
        <begin position="960"/>
        <end position="1052"/>
    </location>
</feature>
<dbReference type="PANTHER" id="PTHR48249">
    <property type="entry name" value="MEDIATOR OF RNA POLYMERASE II TRANSCRIPTION SUBUNIT 13"/>
    <property type="match status" value="1"/>
</dbReference>
<reference evidence="12" key="2">
    <citation type="submission" date="2025-09" db="UniProtKB">
        <authorList>
            <consortium name="Ensembl"/>
        </authorList>
    </citation>
    <scope>IDENTIFICATION</scope>
</reference>
<reference evidence="12" key="1">
    <citation type="submission" date="2025-08" db="UniProtKB">
        <authorList>
            <consortium name="Ensembl"/>
        </authorList>
    </citation>
    <scope>IDENTIFICATION</scope>
</reference>
<keyword evidence="4 8" id="KW-0805">Transcription regulation</keyword>
<feature type="region of interest" description="Disordered" evidence="9">
    <location>
        <begin position="521"/>
        <end position="564"/>
    </location>
</feature>
<dbReference type="InterPro" id="IPR009401">
    <property type="entry name" value="Med13_C"/>
</dbReference>
<feature type="compositionally biased region" description="Polar residues" evidence="9">
    <location>
        <begin position="1482"/>
        <end position="1495"/>
    </location>
</feature>
<keyword evidence="13" id="KW-1185">Reference proteome</keyword>
<comment type="subcellular location">
    <subcellularLocation>
        <location evidence="1 8">Nucleus</location>
    </subcellularLocation>
</comment>
<feature type="region of interest" description="Disordered" evidence="9">
    <location>
        <begin position="2014"/>
        <end position="2043"/>
    </location>
</feature>
<keyword evidence="6 8" id="KW-0804">Transcription</keyword>
<protein>
    <recommendedName>
        <fullName evidence="8">Mediator of RNA polymerase II transcription subunit 13</fullName>
    </recommendedName>
</protein>
<comment type="function">
    <text evidence="8">Component of the Mediator complex, a coactivator involved in the regulated transcription of nearly all RNA polymerase II-dependent genes. Mediator functions as a bridge to convey information from gene-specific regulatory proteins to the basal RNA polymerase II transcription machinery. Mediator is recruited to promoters by direct interactions with regulatory proteins and serves as a scaffold for the assembly of a functional preinitiation complex with RNA polymerase II and the general transcription factors.</text>
</comment>
<dbReference type="GO" id="GO:1990508">
    <property type="term" value="C:CKM complex"/>
    <property type="evidence" value="ECO:0007669"/>
    <property type="project" value="Ensembl"/>
</dbReference>
<dbReference type="PANTHER" id="PTHR48249:SF4">
    <property type="entry name" value="MEDIATOR OF RNA POLYMERASE II TRANSCRIPTION SUBUNIT 13"/>
    <property type="match status" value="1"/>
</dbReference>
<gene>
    <name evidence="12" type="primary">MED13</name>
</gene>
<feature type="compositionally biased region" description="Basic and acidic residues" evidence="9">
    <location>
        <begin position="806"/>
        <end position="816"/>
    </location>
</feature>
<dbReference type="GeneTree" id="ENSGT00390000013680"/>
<keyword evidence="7 8" id="KW-0539">Nucleus</keyword>
<feature type="compositionally biased region" description="Polar residues" evidence="9">
    <location>
        <begin position="1038"/>
        <end position="1051"/>
    </location>
</feature>
<dbReference type="GO" id="GO:0016592">
    <property type="term" value="C:mediator complex"/>
    <property type="evidence" value="ECO:0007669"/>
    <property type="project" value="Ensembl"/>
</dbReference>
<accession>A0A2K6F636</accession>